<sequence length="351" mass="38431">MTQPRHRYLQRFATTLVLAPWLALSLPNTAAAEVSAKVQLQDVAVHELHEDLRAYGTVEFDPQGAQTLSLQAEALIQQVLVAPGQEVRKGEGLLRLNPSSNDRQMLEQARINLRFAEEDLHRTESLLSRQLATNAQLATARQNRDKAAADYHALATRLAPLQGGVLRAPGNGVITQVFAKAGDLVPAGQALIQLQKGRQMRVVLGIEAEDLARVHVGDDVRVQSLERGSAVIAGKIRQIYAQVDPRTHLAQAVVSLPADSPFLPGSMVSAQIRLRSLRMPAVPDSAVLTDKGRPYAFIAVHGRAQRRWLELGPRDGHWQGIRSGLQVGEAVVTLGNYELHEHMLLRTDGQP</sequence>
<evidence type="ECO:0000256" key="3">
    <source>
        <dbReference type="SAM" id="SignalP"/>
    </source>
</evidence>
<evidence type="ECO:0000256" key="1">
    <source>
        <dbReference type="ARBA" id="ARBA00009477"/>
    </source>
</evidence>
<dbReference type="SUPFAM" id="SSF111369">
    <property type="entry name" value="HlyD-like secretion proteins"/>
    <property type="match status" value="1"/>
</dbReference>
<proteinExistence type="inferred from homology"/>
<dbReference type="GO" id="GO:0060003">
    <property type="term" value="P:copper ion export"/>
    <property type="evidence" value="ECO:0007669"/>
    <property type="project" value="TreeGrafter"/>
</dbReference>
<feature type="domain" description="CzcB-like C-terminal circularly permuted SH3-like" evidence="4">
    <location>
        <begin position="281"/>
        <end position="337"/>
    </location>
</feature>
<dbReference type="InterPro" id="IPR051909">
    <property type="entry name" value="MFP_Cation_Efflux"/>
</dbReference>
<dbReference type="InterPro" id="IPR006143">
    <property type="entry name" value="RND_pump_MFP"/>
</dbReference>
<accession>A0A059ZS82</accession>
<dbReference type="Gene3D" id="2.40.30.170">
    <property type="match status" value="1"/>
</dbReference>
<dbReference type="Gene3D" id="1.10.287.470">
    <property type="entry name" value="Helix hairpin bin"/>
    <property type="match status" value="1"/>
</dbReference>
<dbReference type="EMBL" id="CP005986">
    <property type="protein sequence ID" value="AIA54368.1"/>
    <property type="molecule type" value="Genomic_DNA"/>
</dbReference>
<name>A0A059ZS82_ACICK</name>
<evidence type="ECO:0000256" key="2">
    <source>
        <dbReference type="ARBA" id="ARBA00022448"/>
    </source>
</evidence>
<feature type="chain" id="PRO_5001581861" evidence="3">
    <location>
        <begin position="31"/>
        <end position="351"/>
    </location>
</feature>
<evidence type="ECO:0000313" key="5">
    <source>
        <dbReference type="EMBL" id="AIA54368.1"/>
    </source>
</evidence>
<dbReference type="GO" id="GO:0022857">
    <property type="term" value="F:transmembrane transporter activity"/>
    <property type="evidence" value="ECO:0007669"/>
    <property type="project" value="InterPro"/>
</dbReference>
<dbReference type="PANTHER" id="PTHR30097:SF4">
    <property type="entry name" value="SLR6042 PROTEIN"/>
    <property type="match status" value="1"/>
</dbReference>
<reference evidence="5 6" key="1">
    <citation type="journal article" date="2009" name="J. Bacteriol.">
        <title>Draft genome sequence of the extremely acidophilic bacterium Acidithiobacillus caldus ATCC 51756 reveals metabolic versatility in the genus Acidithiobacillus.</title>
        <authorList>
            <person name="Valdes J."/>
            <person name="Quatrini R."/>
            <person name="Hallberg K."/>
            <person name="Dopson M."/>
            <person name="Valenzuela P.D."/>
            <person name="Holmes D.S."/>
        </authorList>
    </citation>
    <scope>NUCLEOTIDE SEQUENCE [LARGE SCALE GENOMIC DNA]</scope>
    <source>
        <strain evidence="6">ATCC 51756 / DSM 8584 / KU</strain>
    </source>
</reference>
<evidence type="ECO:0000259" key="4">
    <source>
        <dbReference type="Pfam" id="PF25975"/>
    </source>
</evidence>
<protein>
    <submittedName>
        <fullName evidence="5">Cobalt/zinc/cadmium efflux RND transporter, membrane fusion protein, CzcB family</fullName>
    </submittedName>
</protein>
<dbReference type="NCBIfam" id="TIGR01730">
    <property type="entry name" value="RND_mfp"/>
    <property type="match status" value="1"/>
</dbReference>
<comment type="similarity">
    <text evidence="1">Belongs to the membrane fusion protein (MFP) (TC 8.A.1) family.</text>
</comment>
<dbReference type="GO" id="GO:0016020">
    <property type="term" value="C:membrane"/>
    <property type="evidence" value="ECO:0007669"/>
    <property type="project" value="InterPro"/>
</dbReference>
<dbReference type="InterPro" id="IPR058649">
    <property type="entry name" value="CzcB_C"/>
</dbReference>
<feature type="signal peptide" evidence="3">
    <location>
        <begin position="1"/>
        <end position="30"/>
    </location>
</feature>
<evidence type="ECO:0000313" key="6">
    <source>
        <dbReference type="Proteomes" id="UP000005522"/>
    </source>
</evidence>
<dbReference type="GO" id="GO:0015679">
    <property type="term" value="P:plasma membrane copper ion transport"/>
    <property type="evidence" value="ECO:0007669"/>
    <property type="project" value="TreeGrafter"/>
</dbReference>
<dbReference type="Gene3D" id="2.40.50.100">
    <property type="match status" value="1"/>
</dbReference>
<dbReference type="AlphaFoldDB" id="A0A059ZS82"/>
<dbReference type="GO" id="GO:0030313">
    <property type="term" value="C:cell envelope"/>
    <property type="evidence" value="ECO:0007669"/>
    <property type="project" value="TreeGrafter"/>
</dbReference>
<keyword evidence="3" id="KW-0732">Signal</keyword>
<dbReference type="Pfam" id="PF25975">
    <property type="entry name" value="CzcB_C"/>
    <property type="match status" value="1"/>
</dbReference>
<dbReference type="Gene3D" id="2.40.420.20">
    <property type="match status" value="1"/>
</dbReference>
<dbReference type="eggNOG" id="COG0845">
    <property type="taxonomic scope" value="Bacteria"/>
</dbReference>
<dbReference type="KEGG" id="acz:Acaty_c0480"/>
<dbReference type="Proteomes" id="UP000005522">
    <property type="component" value="Chromosome"/>
</dbReference>
<gene>
    <name evidence="5" type="ORF">Acaty_c0480</name>
</gene>
<organism evidence="5 6">
    <name type="scientific">Acidithiobacillus caldus (strain ATCC 51756 / DSM 8584 / KU)</name>
    <dbReference type="NCBI Taxonomy" id="637389"/>
    <lineage>
        <taxon>Bacteria</taxon>
        <taxon>Pseudomonadati</taxon>
        <taxon>Pseudomonadota</taxon>
        <taxon>Acidithiobacillia</taxon>
        <taxon>Acidithiobacillales</taxon>
        <taxon>Acidithiobacillaceae</taxon>
        <taxon>Acidithiobacillus</taxon>
    </lineage>
</organism>
<keyword evidence="2" id="KW-0813">Transport</keyword>
<dbReference type="PANTHER" id="PTHR30097">
    <property type="entry name" value="CATION EFFLUX SYSTEM PROTEIN CUSB"/>
    <property type="match status" value="1"/>
</dbReference>
<dbReference type="RefSeq" id="WP_004870584.1">
    <property type="nucleotide sequence ID" value="NZ_CP005986.1"/>
</dbReference>
<dbReference type="HOGENOM" id="CLU_018816_1_4_6"/>